<dbReference type="InterPro" id="IPR004675">
    <property type="entry name" value="AhpD_core"/>
</dbReference>
<protein>
    <submittedName>
        <fullName evidence="2">Carboxymuconolactone decarboxylase family protein</fullName>
    </submittedName>
</protein>
<dbReference type="InterPro" id="IPR003779">
    <property type="entry name" value="CMD-like"/>
</dbReference>
<dbReference type="EMBL" id="JBHRXI010000001">
    <property type="protein sequence ID" value="MFC3612331.1"/>
    <property type="molecule type" value="Genomic_DNA"/>
</dbReference>
<dbReference type="PANTHER" id="PTHR35446:SF2">
    <property type="entry name" value="CARBOXYMUCONOLACTONE DECARBOXYLASE-LIKE DOMAIN-CONTAINING PROTEIN"/>
    <property type="match status" value="1"/>
</dbReference>
<dbReference type="SUPFAM" id="SSF69118">
    <property type="entry name" value="AhpD-like"/>
    <property type="match status" value="1"/>
</dbReference>
<dbReference type="InterPro" id="IPR029032">
    <property type="entry name" value="AhpD-like"/>
</dbReference>
<proteinExistence type="predicted"/>
<keyword evidence="3" id="KW-1185">Reference proteome</keyword>
<dbReference type="Proteomes" id="UP001595629">
    <property type="component" value="Unassembled WGS sequence"/>
</dbReference>
<dbReference type="Pfam" id="PF02627">
    <property type="entry name" value="CMD"/>
    <property type="match status" value="1"/>
</dbReference>
<dbReference type="RefSeq" id="WP_386733516.1">
    <property type="nucleotide sequence ID" value="NZ_JBHRXI010000001.1"/>
</dbReference>
<dbReference type="NCBIfam" id="TIGR00778">
    <property type="entry name" value="ahpD_dom"/>
    <property type="match status" value="1"/>
</dbReference>
<dbReference type="NCBIfam" id="TIGR01926">
    <property type="entry name" value="peroxid_rel"/>
    <property type="match status" value="1"/>
</dbReference>
<dbReference type="Gene3D" id="1.20.1290.10">
    <property type="entry name" value="AhpD-like"/>
    <property type="match status" value="1"/>
</dbReference>
<feature type="domain" description="Carboxymuconolactone decarboxylase-like" evidence="1">
    <location>
        <begin position="28"/>
        <end position="89"/>
    </location>
</feature>
<evidence type="ECO:0000313" key="2">
    <source>
        <dbReference type="EMBL" id="MFC3612331.1"/>
    </source>
</evidence>
<evidence type="ECO:0000313" key="3">
    <source>
        <dbReference type="Proteomes" id="UP001595629"/>
    </source>
</evidence>
<dbReference type="InterPro" id="IPR010195">
    <property type="entry name" value="Uncharacterised_peroxidase-rel"/>
</dbReference>
<comment type="caution">
    <text evidence="2">The sequence shown here is derived from an EMBL/GenBank/DDBJ whole genome shotgun (WGS) entry which is preliminary data.</text>
</comment>
<organism evidence="2 3">
    <name type="scientific">Lutimaribacter marinistellae</name>
    <dbReference type="NCBI Taxonomy" id="1820329"/>
    <lineage>
        <taxon>Bacteria</taxon>
        <taxon>Pseudomonadati</taxon>
        <taxon>Pseudomonadota</taxon>
        <taxon>Alphaproteobacteria</taxon>
        <taxon>Rhodobacterales</taxon>
        <taxon>Roseobacteraceae</taxon>
        <taxon>Lutimaribacter</taxon>
    </lineage>
</organism>
<sequence>MKRLFPSLPPDATLGHVYRAFPEKLGPLAEYQNRVMRGDSALSVAQRELIATYVSGLNACAFCYGAHKVHAKAFGVDIGIVDAMMTDLETADIDDRMKPLLHYAGKLTTSPSRMTEADAQAAYDAGWSEAALFDAIQVAGVFNLMNRMLEGTGITEYYLDPETAAEDMLDGLRSKTCYADFGRANGLFD</sequence>
<evidence type="ECO:0000259" key="1">
    <source>
        <dbReference type="Pfam" id="PF02627"/>
    </source>
</evidence>
<reference evidence="3" key="1">
    <citation type="journal article" date="2019" name="Int. J. Syst. Evol. Microbiol.">
        <title>The Global Catalogue of Microorganisms (GCM) 10K type strain sequencing project: providing services to taxonomists for standard genome sequencing and annotation.</title>
        <authorList>
            <consortium name="The Broad Institute Genomics Platform"/>
            <consortium name="The Broad Institute Genome Sequencing Center for Infectious Disease"/>
            <person name="Wu L."/>
            <person name="Ma J."/>
        </authorList>
    </citation>
    <scope>NUCLEOTIDE SEQUENCE [LARGE SCALE GENOMIC DNA]</scope>
    <source>
        <strain evidence="3">KCTC 42911</strain>
    </source>
</reference>
<accession>A0ABV7T9Q4</accession>
<name>A0ABV7T9Q4_9RHOB</name>
<gene>
    <name evidence="2" type="ORF">ACFORG_01040</name>
</gene>
<dbReference type="PANTHER" id="PTHR35446">
    <property type="entry name" value="SI:CH211-175M2.5"/>
    <property type="match status" value="1"/>
</dbReference>